<protein>
    <submittedName>
        <fullName evidence="1">Uncharacterized protein</fullName>
    </submittedName>
</protein>
<reference evidence="1 2" key="1">
    <citation type="submission" date="2016-07" db="EMBL/GenBank/DDBJ databases">
        <title>Multiple horizontal gene transfer events from other fungi enriched the ability of initially mycotrophic Trichoderma (Ascomycota) to feed on dead plant biomass.</title>
        <authorList>
            <consortium name="DOE Joint Genome Institute"/>
            <person name="Aerts A."/>
            <person name="Atanasova L."/>
            <person name="Chenthamara K."/>
            <person name="Zhang J."/>
            <person name="Grujic M."/>
            <person name="Henrissat B."/>
            <person name="Kuo A."/>
            <person name="Salamov A."/>
            <person name="Lipzen A."/>
            <person name="Labutti K."/>
            <person name="Barry K."/>
            <person name="Miao Y."/>
            <person name="Rahimi M.J."/>
            <person name="Shen Q."/>
            <person name="Grigoriev I.V."/>
            <person name="Kubicek C.P."/>
            <person name="Druzhinina I.S."/>
        </authorList>
    </citation>
    <scope>NUCLEOTIDE SEQUENCE [LARGE SCALE GENOMIC DNA]</scope>
    <source>
        <strain evidence="1 2">CBS 433.97</strain>
    </source>
</reference>
<name>A0A2T3YQ92_TRIA4</name>
<dbReference type="OrthoDB" id="5144552at2759"/>
<sequence>MTSIQNLVSLLAAVPTPAPISSTVMPTTIMAPTIRQCREVNVFYTGFPGYHPLVLAQGWDPLRVEIGIRNETANLVKAGYNVHAVWAGVEVPISEIEDRMDQSGVNWDVTAVGFGIRGATLEPIVERFEDLIELYARKTPHARIVFNHSPESFIWSVAHRIALAEDCEAAGKPGKLIGYEEICDSRCDRDVSSKDKYKNHDEL</sequence>
<organism evidence="1 2">
    <name type="scientific">Trichoderma asperellum (strain ATCC 204424 / CBS 433.97 / NBRC 101777)</name>
    <dbReference type="NCBI Taxonomy" id="1042311"/>
    <lineage>
        <taxon>Eukaryota</taxon>
        <taxon>Fungi</taxon>
        <taxon>Dikarya</taxon>
        <taxon>Ascomycota</taxon>
        <taxon>Pezizomycotina</taxon>
        <taxon>Sordariomycetes</taxon>
        <taxon>Hypocreomycetidae</taxon>
        <taxon>Hypocreales</taxon>
        <taxon>Hypocreaceae</taxon>
        <taxon>Trichoderma</taxon>
    </lineage>
</organism>
<proteinExistence type="predicted"/>
<evidence type="ECO:0000313" key="2">
    <source>
        <dbReference type="Proteomes" id="UP000240493"/>
    </source>
</evidence>
<accession>A0A2T3YQ92</accession>
<dbReference type="AlphaFoldDB" id="A0A2T3YQ92"/>
<keyword evidence="2" id="KW-1185">Reference proteome</keyword>
<dbReference type="Proteomes" id="UP000240493">
    <property type="component" value="Unassembled WGS sequence"/>
</dbReference>
<evidence type="ECO:0000313" key="1">
    <source>
        <dbReference type="EMBL" id="PTB34742.1"/>
    </source>
</evidence>
<gene>
    <name evidence="1" type="ORF">M441DRAFT_206048</name>
</gene>
<dbReference type="EMBL" id="KZ679307">
    <property type="protein sequence ID" value="PTB34742.1"/>
    <property type="molecule type" value="Genomic_DNA"/>
</dbReference>